<evidence type="ECO:0000256" key="2">
    <source>
        <dbReference type="ARBA" id="ARBA00008661"/>
    </source>
</evidence>
<sequence length="435" mass="49677">MACSVQYFKQLVVGSVIILVVVLHSAIQINLSFYGDGKNNPLSSYPASSPPLEYSESRIRLKKRSLSQPDEESPPPSNLLTATLLKPVMTSTPFPTLTTERSYKSVLPPQTSSITIPSAFSSTLKESGKTSKHVTDWSDVPEHLFVKRYYTGNFSHVNEDLCERRKKNLTLLILVTSAIDNFQHRSNVRLTWGHYGQRDDVQFAFVVGDALLSQFNESMRHALAEEIDLYQDFIIGSFADTYRRLTLKTLHMLDWASTYCMKARYFLKTDDDMFLNIPKILDFIETIKDDDEQQPKIYGHVFSGHLPKRNESHKHHLKYDIYPRDIPYPDFTSGPAYLMSMGIVRPLFHEALKLPFIPLEDVLINGFAAMNLNIPRVDVPGFINEIKNPVELSACELYSSVMAGMTDGSAVQMSFVWYNYLMGRTICIWRRTKED</sequence>
<keyword evidence="10" id="KW-0325">Glycoprotein</keyword>
<organism evidence="12 13">
    <name type="scientific">Folsomia candida</name>
    <name type="common">Springtail</name>
    <dbReference type="NCBI Taxonomy" id="158441"/>
    <lineage>
        <taxon>Eukaryota</taxon>
        <taxon>Metazoa</taxon>
        <taxon>Ecdysozoa</taxon>
        <taxon>Arthropoda</taxon>
        <taxon>Hexapoda</taxon>
        <taxon>Collembola</taxon>
        <taxon>Entomobryomorpha</taxon>
        <taxon>Isotomoidea</taxon>
        <taxon>Isotomidae</taxon>
        <taxon>Proisotominae</taxon>
        <taxon>Folsomia</taxon>
    </lineage>
</organism>
<proteinExistence type="inferred from homology"/>
<comment type="caution">
    <text evidence="12">The sequence shown here is derived from an EMBL/GenBank/DDBJ whole genome shotgun (WGS) entry which is preliminary data.</text>
</comment>
<dbReference type="EC" id="2.4.1.-" evidence="11"/>
<evidence type="ECO:0000313" key="12">
    <source>
        <dbReference type="EMBL" id="OXA56349.1"/>
    </source>
</evidence>
<dbReference type="Gene3D" id="3.90.550.50">
    <property type="match status" value="1"/>
</dbReference>
<feature type="transmembrane region" description="Helical" evidence="11">
    <location>
        <begin position="12"/>
        <end position="34"/>
    </location>
</feature>
<dbReference type="GO" id="GO:0000139">
    <property type="term" value="C:Golgi membrane"/>
    <property type="evidence" value="ECO:0007669"/>
    <property type="project" value="UniProtKB-SubCell"/>
</dbReference>
<dbReference type="AlphaFoldDB" id="A0A226EG14"/>
<evidence type="ECO:0000256" key="1">
    <source>
        <dbReference type="ARBA" id="ARBA00004323"/>
    </source>
</evidence>
<evidence type="ECO:0000256" key="5">
    <source>
        <dbReference type="ARBA" id="ARBA00022692"/>
    </source>
</evidence>
<evidence type="ECO:0000256" key="7">
    <source>
        <dbReference type="ARBA" id="ARBA00022989"/>
    </source>
</evidence>
<keyword evidence="3 11" id="KW-0328">Glycosyltransferase</keyword>
<dbReference type="Pfam" id="PF01762">
    <property type="entry name" value="Galactosyl_T"/>
    <property type="match status" value="1"/>
</dbReference>
<evidence type="ECO:0000256" key="6">
    <source>
        <dbReference type="ARBA" id="ARBA00022968"/>
    </source>
</evidence>
<dbReference type="PANTHER" id="PTHR11214:SF379">
    <property type="entry name" value="HEXOSYLTRANSFERASE-RELATED"/>
    <property type="match status" value="1"/>
</dbReference>
<evidence type="ECO:0000256" key="4">
    <source>
        <dbReference type="ARBA" id="ARBA00022679"/>
    </source>
</evidence>
<name>A0A226EG14_FOLCA</name>
<keyword evidence="7 11" id="KW-1133">Transmembrane helix</keyword>
<keyword evidence="8 11" id="KW-0333">Golgi apparatus</keyword>
<comment type="subcellular location">
    <subcellularLocation>
        <location evidence="1 11">Golgi apparatus membrane</location>
        <topology evidence="1 11">Single-pass type II membrane protein</topology>
    </subcellularLocation>
</comment>
<protein>
    <recommendedName>
        <fullName evidence="11">Hexosyltransferase</fullName>
        <ecNumber evidence="11">2.4.1.-</ecNumber>
    </recommendedName>
</protein>
<keyword evidence="9 11" id="KW-0472">Membrane</keyword>
<dbReference type="InterPro" id="IPR002659">
    <property type="entry name" value="Glyco_trans_31"/>
</dbReference>
<dbReference type="OMA" id="HPMARNM"/>
<dbReference type="Proteomes" id="UP000198287">
    <property type="component" value="Unassembled WGS sequence"/>
</dbReference>
<evidence type="ECO:0000256" key="3">
    <source>
        <dbReference type="ARBA" id="ARBA00022676"/>
    </source>
</evidence>
<dbReference type="PANTHER" id="PTHR11214">
    <property type="entry name" value="BETA-1,3-N-ACETYLGLUCOSAMINYLTRANSFERASE"/>
    <property type="match status" value="1"/>
</dbReference>
<evidence type="ECO:0000256" key="11">
    <source>
        <dbReference type="RuleBase" id="RU363063"/>
    </source>
</evidence>
<keyword evidence="5 11" id="KW-0812">Transmembrane</keyword>
<dbReference type="EMBL" id="LNIX01000004">
    <property type="protein sequence ID" value="OXA56349.1"/>
    <property type="molecule type" value="Genomic_DNA"/>
</dbReference>
<gene>
    <name evidence="12" type="ORF">Fcan01_09202</name>
</gene>
<keyword evidence="13" id="KW-1185">Reference proteome</keyword>
<evidence type="ECO:0000256" key="9">
    <source>
        <dbReference type="ARBA" id="ARBA00023136"/>
    </source>
</evidence>
<dbReference type="FunFam" id="3.90.550.50:FF:000001">
    <property type="entry name" value="Hexosyltransferase"/>
    <property type="match status" value="1"/>
</dbReference>
<comment type="similarity">
    <text evidence="2 11">Belongs to the glycosyltransferase 31 family.</text>
</comment>
<evidence type="ECO:0000256" key="10">
    <source>
        <dbReference type="ARBA" id="ARBA00023180"/>
    </source>
</evidence>
<reference evidence="12 13" key="1">
    <citation type="submission" date="2015-12" db="EMBL/GenBank/DDBJ databases">
        <title>The genome of Folsomia candida.</title>
        <authorList>
            <person name="Faddeeva A."/>
            <person name="Derks M.F."/>
            <person name="Anvar Y."/>
            <person name="Smit S."/>
            <person name="Van Straalen N."/>
            <person name="Roelofs D."/>
        </authorList>
    </citation>
    <scope>NUCLEOTIDE SEQUENCE [LARGE SCALE GENOMIC DNA]</scope>
    <source>
        <strain evidence="12 13">VU population</strain>
        <tissue evidence="12">Whole body</tissue>
    </source>
</reference>
<dbReference type="OrthoDB" id="5512589at2759"/>
<keyword evidence="4 12" id="KW-0808">Transferase</keyword>
<evidence type="ECO:0000313" key="13">
    <source>
        <dbReference type="Proteomes" id="UP000198287"/>
    </source>
</evidence>
<dbReference type="GO" id="GO:0016758">
    <property type="term" value="F:hexosyltransferase activity"/>
    <property type="evidence" value="ECO:0007669"/>
    <property type="project" value="InterPro"/>
</dbReference>
<accession>A0A226EG14</accession>
<evidence type="ECO:0000256" key="8">
    <source>
        <dbReference type="ARBA" id="ARBA00023034"/>
    </source>
</evidence>
<keyword evidence="6 11" id="KW-0735">Signal-anchor</keyword>
<dbReference type="GO" id="GO:0006493">
    <property type="term" value="P:protein O-linked glycosylation"/>
    <property type="evidence" value="ECO:0007669"/>
    <property type="project" value="TreeGrafter"/>
</dbReference>